<evidence type="ECO:0000313" key="9">
    <source>
        <dbReference type="EMBL" id="GAQ86120.1"/>
    </source>
</evidence>
<keyword evidence="5" id="KW-0804">Transcription</keyword>
<accession>A0A1Y1I594</accession>
<reference evidence="9 10" key="1">
    <citation type="journal article" date="2014" name="Nat. Commun.">
        <title>Klebsormidium flaccidum genome reveals primary factors for plant terrestrial adaptation.</title>
        <authorList>
            <person name="Hori K."/>
            <person name="Maruyama F."/>
            <person name="Fujisawa T."/>
            <person name="Togashi T."/>
            <person name="Yamamoto N."/>
            <person name="Seo M."/>
            <person name="Sato S."/>
            <person name="Yamada T."/>
            <person name="Mori H."/>
            <person name="Tajima N."/>
            <person name="Moriyama T."/>
            <person name="Ikeuchi M."/>
            <person name="Watanabe M."/>
            <person name="Wada H."/>
            <person name="Kobayashi K."/>
            <person name="Saito M."/>
            <person name="Masuda T."/>
            <person name="Sasaki-Sekimoto Y."/>
            <person name="Mashiguchi K."/>
            <person name="Awai K."/>
            <person name="Shimojima M."/>
            <person name="Masuda S."/>
            <person name="Iwai M."/>
            <person name="Nobusawa T."/>
            <person name="Narise T."/>
            <person name="Kondo S."/>
            <person name="Saito H."/>
            <person name="Sato R."/>
            <person name="Murakawa M."/>
            <person name="Ihara Y."/>
            <person name="Oshima-Yamada Y."/>
            <person name="Ohtaka K."/>
            <person name="Satoh M."/>
            <person name="Sonobe K."/>
            <person name="Ishii M."/>
            <person name="Ohtani R."/>
            <person name="Kanamori-Sato M."/>
            <person name="Honoki R."/>
            <person name="Miyazaki D."/>
            <person name="Mochizuki H."/>
            <person name="Umetsu J."/>
            <person name="Higashi K."/>
            <person name="Shibata D."/>
            <person name="Kamiya Y."/>
            <person name="Sato N."/>
            <person name="Nakamura Y."/>
            <person name="Tabata S."/>
            <person name="Ida S."/>
            <person name="Kurokawa K."/>
            <person name="Ohta H."/>
        </authorList>
    </citation>
    <scope>NUCLEOTIDE SEQUENCE [LARGE SCALE GENOMIC DNA]</scope>
    <source>
        <strain evidence="9 10">NIES-2285</strain>
    </source>
</reference>
<dbReference type="InterPro" id="IPR006590">
    <property type="entry name" value="RNA_pol_Rpb4/RPC9_core"/>
</dbReference>
<dbReference type="PANTHER" id="PTHR15561:SF0">
    <property type="entry name" value="DNA-DIRECTED RNA POLYMERASE III SUBUNIT RPC9"/>
    <property type="match status" value="1"/>
</dbReference>
<keyword evidence="10" id="KW-1185">Reference proteome</keyword>
<keyword evidence="6" id="KW-0539">Nucleus</keyword>
<dbReference type="GO" id="GO:0006384">
    <property type="term" value="P:transcription initiation at RNA polymerase III promoter"/>
    <property type="evidence" value="ECO:0000318"/>
    <property type="project" value="GO_Central"/>
</dbReference>
<feature type="domain" description="RNA polymerase Rpb4/RPC9 core" evidence="8">
    <location>
        <begin position="1"/>
        <end position="123"/>
    </location>
</feature>
<dbReference type="PANTHER" id="PTHR15561">
    <property type="entry name" value="CALCITONIN GENE-RELATED PEPTIDE-RECEPTOR COMPONENT PROTEIN"/>
    <property type="match status" value="1"/>
</dbReference>
<dbReference type="GO" id="GO:0005666">
    <property type="term" value="C:RNA polymerase III complex"/>
    <property type="evidence" value="ECO:0000318"/>
    <property type="project" value="GO_Central"/>
</dbReference>
<evidence type="ECO:0000256" key="5">
    <source>
        <dbReference type="ARBA" id="ARBA00023163"/>
    </source>
</evidence>
<organism evidence="9 10">
    <name type="scientific">Klebsormidium nitens</name>
    <name type="common">Green alga</name>
    <name type="synonym">Ulothrix nitens</name>
    <dbReference type="NCBI Taxonomy" id="105231"/>
    <lineage>
        <taxon>Eukaryota</taxon>
        <taxon>Viridiplantae</taxon>
        <taxon>Streptophyta</taxon>
        <taxon>Klebsormidiophyceae</taxon>
        <taxon>Klebsormidiales</taxon>
        <taxon>Klebsormidiaceae</taxon>
        <taxon>Klebsormidium</taxon>
    </lineage>
</organism>
<comment type="subcellular location">
    <subcellularLocation>
        <location evidence="1">Nucleus</location>
    </subcellularLocation>
</comment>
<feature type="region of interest" description="Disordered" evidence="7">
    <location>
        <begin position="24"/>
        <end position="44"/>
    </location>
</feature>
<dbReference type="STRING" id="105231.A0A1Y1I594"/>
<dbReference type="InterPro" id="IPR010997">
    <property type="entry name" value="HRDC-like_sf"/>
</dbReference>
<evidence type="ECO:0000256" key="2">
    <source>
        <dbReference type="ARBA" id="ARBA00006898"/>
    </source>
</evidence>
<dbReference type="OrthoDB" id="1746530at2759"/>
<dbReference type="EMBL" id="DF237220">
    <property type="protein sequence ID" value="GAQ86120.1"/>
    <property type="molecule type" value="Genomic_DNA"/>
</dbReference>
<protein>
    <recommendedName>
        <fullName evidence="3">DNA-directed RNA polymerase III subunit RPC9</fullName>
    </recommendedName>
</protein>
<dbReference type="Gene3D" id="1.20.1250.40">
    <property type="match status" value="1"/>
</dbReference>
<name>A0A1Y1I594_KLENI</name>
<dbReference type="InterPro" id="IPR038324">
    <property type="entry name" value="Rpb4/RPC9_sf"/>
</dbReference>
<dbReference type="InterPro" id="IPR038846">
    <property type="entry name" value="RPC9"/>
</dbReference>
<dbReference type="GO" id="GO:0000166">
    <property type="term" value="F:nucleotide binding"/>
    <property type="evidence" value="ECO:0007669"/>
    <property type="project" value="InterPro"/>
</dbReference>
<keyword evidence="4 9" id="KW-0240">DNA-directed RNA polymerase</keyword>
<dbReference type="AlphaFoldDB" id="A0A1Y1I594"/>
<gene>
    <name evidence="9" type="ORF">KFL_002710150</name>
</gene>
<evidence type="ECO:0000256" key="1">
    <source>
        <dbReference type="ARBA" id="ARBA00004123"/>
    </source>
</evidence>
<dbReference type="Pfam" id="PF03874">
    <property type="entry name" value="RNA_pol_Rpb4"/>
    <property type="match status" value="1"/>
</dbReference>
<dbReference type="OMA" id="FSDQCED"/>
<comment type="similarity">
    <text evidence="2">Belongs to the eukaryotic RPC9 RNA polymerase subunit family.</text>
</comment>
<dbReference type="SUPFAM" id="SSF47819">
    <property type="entry name" value="HRDC-like"/>
    <property type="match status" value="1"/>
</dbReference>
<evidence type="ECO:0000256" key="7">
    <source>
        <dbReference type="SAM" id="MobiDB-lite"/>
    </source>
</evidence>
<evidence type="ECO:0000256" key="6">
    <source>
        <dbReference type="ARBA" id="ARBA00023242"/>
    </source>
</evidence>
<dbReference type="Proteomes" id="UP000054558">
    <property type="component" value="Unassembled WGS sequence"/>
</dbReference>
<evidence type="ECO:0000256" key="4">
    <source>
        <dbReference type="ARBA" id="ARBA00022478"/>
    </source>
</evidence>
<sequence>MKVLDASAGLLTNFEVLEVLKERGTRTEADESGVPGPATPSEQKVHDYLVHSPAGTQTRKSIQTFTEAIKELELLKAEKLQMVNLRPSIPVEVHLVVEDCDERLTTDAVEALIATVDETLPPAPEAAGPTEDEAT</sequence>
<evidence type="ECO:0000313" key="10">
    <source>
        <dbReference type="Proteomes" id="UP000054558"/>
    </source>
</evidence>
<evidence type="ECO:0000256" key="3">
    <source>
        <dbReference type="ARBA" id="ARBA00016672"/>
    </source>
</evidence>
<dbReference type="SMART" id="SM00657">
    <property type="entry name" value="RPOL4c"/>
    <property type="match status" value="1"/>
</dbReference>
<evidence type="ECO:0000259" key="8">
    <source>
        <dbReference type="SMART" id="SM00657"/>
    </source>
</evidence>
<proteinExistence type="inferred from homology"/>
<dbReference type="InterPro" id="IPR005574">
    <property type="entry name" value="Rpb4/RPC9"/>
</dbReference>